<dbReference type="InterPro" id="IPR029063">
    <property type="entry name" value="SAM-dependent_MTases_sf"/>
</dbReference>
<evidence type="ECO:0000313" key="2">
    <source>
        <dbReference type="EMBL" id="ARQ68214.1"/>
    </source>
</evidence>
<dbReference type="Gene3D" id="3.40.50.150">
    <property type="entry name" value="Vaccinia Virus protein VP39"/>
    <property type="match status" value="1"/>
</dbReference>
<keyword evidence="3" id="KW-1185">Reference proteome</keyword>
<sequence>MKTYGLLLLPSHNRVYAQSAPGLARAELLVLDAAVLGGRLADVTTTVIGGVPYLTFRTEGLSARETDLLANLSSLYALFEIEDADAPGREPLLRPVGLSRLDRFASDLLTIQKYPGKTNEDFTKLLLNVTAMSCDTPERLLSGELRVLDPLCGRGTTLNQAVMYGLDAAGVERDAKSFDAYGTFLRQWLKNSRLKHRAETTTVRRDRRALGRRLHVELGESKELYKQGRVIDVTMINADTTAASDFFRPATFDLVVTDAPYGVQHGAAARAERTRSPLPLLRDALPVWARLLRPGGAVGIAWNTLVARRDELAGLLAELGFEVMDAEPYHGFLHRVDQAIVRDLVVARLPAPR</sequence>
<gene>
    <name evidence="2" type="ORF">CAG99_04575</name>
</gene>
<keyword evidence="2" id="KW-0808">Transferase</keyword>
<feature type="domain" description="Ribosomal RNA large subunit methyltransferase K/L-like methyltransferase" evidence="1">
    <location>
        <begin position="144"/>
        <end position="271"/>
    </location>
</feature>
<dbReference type="SUPFAM" id="SSF53335">
    <property type="entry name" value="S-adenosyl-L-methionine-dependent methyltransferases"/>
    <property type="match status" value="1"/>
</dbReference>
<proteinExistence type="predicted"/>
<dbReference type="Pfam" id="PF01170">
    <property type="entry name" value="UPF0020"/>
    <property type="match status" value="1"/>
</dbReference>
<dbReference type="Proteomes" id="UP000194218">
    <property type="component" value="Chromosome"/>
</dbReference>
<dbReference type="RefSeq" id="WP_086157726.1">
    <property type="nucleotide sequence ID" value="NZ_CP021121.1"/>
</dbReference>
<dbReference type="InterPro" id="IPR000241">
    <property type="entry name" value="RlmKL-like_Mtase"/>
</dbReference>
<dbReference type="OrthoDB" id="1637728at2"/>
<dbReference type="AlphaFoldDB" id="A0A1W7CTR4"/>
<dbReference type="KEGG" id="smao:CAG99_04575"/>
<protein>
    <submittedName>
        <fullName evidence="2">SAM-dependent methyltransferase</fullName>
    </submittedName>
</protein>
<organism evidence="2 3">
    <name type="scientific">Streptomyces marincola</name>
    <dbReference type="NCBI Taxonomy" id="2878388"/>
    <lineage>
        <taxon>Bacteria</taxon>
        <taxon>Bacillati</taxon>
        <taxon>Actinomycetota</taxon>
        <taxon>Actinomycetes</taxon>
        <taxon>Kitasatosporales</taxon>
        <taxon>Streptomycetaceae</taxon>
        <taxon>Streptomyces</taxon>
    </lineage>
</organism>
<dbReference type="EMBL" id="CP021121">
    <property type="protein sequence ID" value="ARQ68214.1"/>
    <property type="molecule type" value="Genomic_DNA"/>
</dbReference>
<evidence type="ECO:0000313" key="3">
    <source>
        <dbReference type="Proteomes" id="UP000194218"/>
    </source>
</evidence>
<accession>A0A1W7CTR4</accession>
<dbReference type="GO" id="GO:0008168">
    <property type="term" value="F:methyltransferase activity"/>
    <property type="evidence" value="ECO:0007669"/>
    <property type="project" value="UniProtKB-KW"/>
</dbReference>
<keyword evidence="2" id="KW-0489">Methyltransferase</keyword>
<dbReference type="GO" id="GO:0032259">
    <property type="term" value="P:methylation"/>
    <property type="evidence" value="ECO:0007669"/>
    <property type="project" value="UniProtKB-KW"/>
</dbReference>
<reference evidence="2 3" key="1">
    <citation type="submission" date="2017-05" db="EMBL/GenBank/DDBJ databases">
        <title>Complete genome sequence of Streptomyces sp. SCSIO 03032 revealed the diverse biosynthetic pathways for its bioactive secondary metabolites.</title>
        <authorList>
            <person name="Ma L."/>
            <person name="Zhu Y."/>
            <person name="Zhang W."/>
            <person name="Zhang G."/>
            <person name="Tian X."/>
            <person name="Zhang S."/>
            <person name="Zhang C."/>
        </authorList>
    </citation>
    <scope>NUCLEOTIDE SEQUENCE [LARGE SCALE GENOMIC DNA]</scope>
    <source>
        <strain evidence="2 3">SCSIO 03032</strain>
    </source>
</reference>
<name>A0A1W7CTR4_9ACTN</name>
<evidence type="ECO:0000259" key="1">
    <source>
        <dbReference type="Pfam" id="PF01170"/>
    </source>
</evidence>